<evidence type="ECO:0000313" key="2">
    <source>
        <dbReference type="EMBL" id="TNC28430.1"/>
    </source>
</evidence>
<organism evidence="2 3">
    <name type="scientific">Mumia zhuanghuii</name>
    <dbReference type="NCBI Taxonomy" id="2585211"/>
    <lineage>
        <taxon>Bacteria</taxon>
        <taxon>Bacillati</taxon>
        <taxon>Actinomycetota</taxon>
        <taxon>Actinomycetes</taxon>
        <taxon>Propionibacteriales</taxon>
        <taxon>Nocardioidaceae</taxon>
        <taxon>Mumia</taxon>
    </lineage>
</organism>
<evidence type="ECO:0000313" key="3">
    <source>
        <dbReference type="Proteomes" id="UP000306740"/>
    </source>
</evidence>
<protein>
    <submittedName>
        <fullName evidence="2">Uncharacterized protein</fullName>
    </submittedName>
</protein>
<comment type="caution">
    <text evidence="2">The sequence shown here is derived from an EMBL/GenBank/DDBJ whole genome shotgun (WGS) entry which is preliminary data.</text>
</comment>
<keyword evidence="1" id="KW-0472">Membrane</keyword>
<keyword evidence="1" id="KW-0812">Transmembrane</keyword>
<evidence type="ECO:0000256" key="1">
    <source>
        <dbReference type="SAM" id="Phobius"/>
    </source>
</evidence>
<dbReference type="RefSeq" id="WP_139107331.1">
    <property type="nucleotide sequence ID" value="NZ_VDFR01000234.1"/>
</dbReference>
<dbReference type="Proteomes" id="UP000306740">
    <property type="component" value="Unassembled WGS sequence"/>
</dbReference>
<sequence length="59" mass="6607">MAMTELVRLQDEAARPDSELRRHCCMLMSCGLCACQIAFCVAQAFLEEPPRPQMGPRPP</sequence>
<keyword evidence="1" id="KW-1133">Transmembrane helix</keyword>
<proteinExistence type="predicted"/>
<reference evidence="2 3" key="1">
    <citation type="submission" date="2019-05" db="EMBL/GenBank/DDBJ databases">
        <title>Mumia sp. nov., isolated from the intestinal contents of plateau pika (Ochotona curzoniae) in the Qinghai-Tibet plateau of China.</title>
        <authorList>
            <person name="Tian Z."/>
        </authorList>
    </citation>
    <scope>NUCLEOTIDE SEQUENCE [LARGE SCALE GENOMIC DNA]</scope>
    <source>
        <strain evidence="3">527</strain>
    </source>
</reference>
<dbReference type="EMBL" id="VDFR01000234">
    <property type="protein sequence ID" value="TNC28430.1"/>
    <property type="molecule type" value="Genomic_DNA"/>
</dbReference>
<feature type="transmembrane region" description="Helical" evidence="1">
    <location>
        <begin position="25"/>
        <end position="46"/>
    </location>
</feature>
<accession>A0A5C4MAC2</accession>
<gene>
    <name evidence="2" type="ORF">FHE65_33965</name>
</gene>
<dbReference type="AlphaFoldDB" id="A0A5C4MAC2"/>
<name>A0A5C4MAC2_9ACTN</name>